<dbReference type="EMBL" id="GBRH01273507">
    <property type="protein sequence ID" value="JAD24388.1"/>
    <property type="molecule type" value="Transcribed_RNA"/>
</dbReference>
<reference evidence="1" key="2">
    <citation type="journal article" date="2015" name="Data Brief">
        <title>Shoot transcriptome of the giant reed, Arundo donax.</title>
        <authorList>
            <person name="Barrero R.A."/>
            <person name="Guerrero F.D."/>
            <person name="Moolhuijzen P."/>
            <person name="Goolsby J.A."/>
            <person name="Tidwell J."/>
            <person name="Bellgard S.E."/>
            <person name="Bellgard M.I."/>
        </authorList>
    </citation>
    <scope>NUCLEOTIDE SEQUENCE</scope>
    <source>
        <tissue evidence="1">Shoot tissue taken approximately 20 cm above the soil surface</tissue>
    </source>
</reference>
<protein>
    <submittedName>
        <fullName evidence="1">Uncharacterized protein</fullName>
    </submittedName>
</protein>
<reference evidence="1" key="1">
    <citation type="submission" date="2014-09" db="EMBL/GenBank/DDBJ databases">
        <authorList>
            <person name="Magalhaes I.L.F."/>
            <person name="Oliveira U."/>
            <person name="Santos F.R."/>
            <person name="Vidigal T.H.D.A."/>
            <person name="Brescovit A.D."/>
            <person name="Santos A.J."/>
        </authorList>
    </citation>
    <scope>NUCLEOTIDE SEQUENCE</scope>
    <source>
        <tissue evidence="1">Shoot tissue taken approximately 20 cm above the soil surface</tissue>
    </source>
</reference>
<name>A0A0A8YFD0_ARUDO</name>
<organism evidence="1">
    <name type="scientific">Arundo donax</name>
    <name type="common">Giant reed</name>
    <name type="synonym">Donax arundinaceus</name>
    <dbReference type="NCBI Taxonomy" id="35708"/>
    <lineage>
        <taxon>Eukaryota</taxon>
        <taxon>Viridiplantae</taxon>
        <taxon>Streptophyta</taxon>
        <taxon>Embryophyta</taxon>
        <taxon>Tracheophyta</taxon>
        <taxon>Spermatophyta</taxon>
        <taxon>Magnoliopsida</taxon>
        <taxon>Liliopsida</taxon>
        <taxon>Poales</taxon>
        <taxon>Poaceae</taxon>
        <taxon>PACMAD clade</taxon>
        <taxon>Arundinoideae</taxon>
        <taxon>Arundineae</taxon>
        <taxon>Arundo</taxon>
    </lineage>
</organism>
<proteinExistence type="predicted"/>
<sequence>MAEENLTKKGWSGLRCMPTYRYPTHEFHLIDVDANTLTGRNLSLLTIITPSRFRLRPSIFLCHPEKSNIVTSSLFRWRSEREKIIYLRKVNTTAESS</sequence>
<accession>A0A0A8YFD0</accession>
<dbReference type="AlphaFoldDB" id="A0A0A8YFD0"/>
<evidence type="ECO:0000313" key="1">
    <source>
        <dbReference type="EMBL" id="JAD24388.1"/>
    </source>
</evidence>